<organism evidence="1 2">
    <name type="scientific">Hyalomma asiaticum</name>
    <name type="common">Tick</name>
    <dbReference type="NCBI Taxonomy" id="266040"/>
    <lineage>
        <taxon>Eukaryota</taxon>
        <taxon>Metazoa</taxon>
        <taxon>Ecdysozoa</taxon>
        <taxon>Arthropoda</taxon>
        <taxon>Chelicerata</taxon>
        <taxon>Arachnida</taxon>
        <taxon>Acari</taxon>
        <taxon>Parasitiformes</taxon>
        <taxon>Ixodida</taxon>
        <taxon>Ixodoidea</taxon>
        <taxon>Ixodidae</taxon>
        <taxon>Hyalomminae</taxon>
        <taxon>Hyalomma</taxon>
    </lineage>
</organism>
<name>A0ACB7TEX7_HYAAI</name>
<keyword evidence="2" id="KW-1185">Reference proteome</keyword>
<reference evidence="1" key="1">
    <citation type="submission" date="2020-05" db="EMBL/GenBank/DDBJ databases">
        <title>Large-scale comparative analyses of tick genomes elucidate their genetic diversity and vector capacities.</title>
        <authorList>
            <person name="Jia N."/>
            <person name="Wang J."/>
            <person name="Shi W."/>
            <person name="Du L."/>
            <person name="Sun Y."/>
            <person name="Zhan W."/>
            <person name="Jiang J."/>
            <person name="Wang Q."/>
            <person name="Zhang B."/>
            <person name="Ji P."/>
            <person name="Sakyi L.B."/>
            <person name="Cui X."/>
            <person name="Yuan T."/>
            <person name="Jiang B."/>
            <person name="Yang W."/>
            <person name="Lam T.T.-Y."/>
            <person name="Chang Q."/>
            <person name="Ding S."/>
            <person name="Wang X."/>
            <person name="Zhu J."/>
            <person name="Ruan X."/>
            <person name="Zhao L."/>
            <person name="Wei J."/>
            <person name="Que T."/>
            <person name="Du C."/>
            <person name="Cheng J."/>
            <person name="Dai P."/>
            <person name="Han X."/>
            <person name="Huang E."/>
            <person name="Gao Y."/>
            <person name="Liu J."/>
            <person name="Shao H."/>
            <person name="Ye R."/>
            <person name="Li L."/>
            <person name="Wei W."/>
            <person name="Wang X."/>
            <person name="Wang C."/>
            <person name="Yang T."/>
            <person name="Huo Q."/>
            <person name="Li W."/>
            <person name="Guo W."/>
            <person name="Chen H."/>
            <person name="Zhou L."/>
            <person name="Ni X."/>
            <person name="Tian J."/>
            <person name="Zhou Y."/>
            <person name="Sheng Y."/>
            <person name="Liu T."/>
            <person name="Pan Y."/>
            <person name="Xia L."/>
            <person name="Li J."/>
            <person name="Zhao F."/>
            <person name="Cao W."/>
        </authorList>
    </citation>
    <scope>NUCLEOTIDE SEQUENCE</scope>
    <source>
        <strain evidence="1">Hyas-2018</strain>
    </source>
</reference>
<dbReference type="EMBL" id="CM023481">
    <property type="protein sequence ID" value="KAH6946082.1"/>
    <property type="molecule type" value="Genomic_DNA"/>
</dbReference>
<comment type="caution">
    <text evidence="1">The sequence shown here is derived from an EMBL/GenBank/DDBJ whole genome shotgun (WGS) entry which is preliminary data.</text>
</comment>
<dbReference type="Proteomes" id="UP000821845">
    <property type="component" value="Chromosome 1"/>
</dbReference>
<proteinExistence type="predicted"/>
<protein>
    <submittedName>
        <fullName evidence="1">Uncharacterized protein</fullName>
    </submittedName>
</protein>
<accession>A0ACB7TEX7</accession>
<evidence type="ECO:0000313" key="2">
    <source>
        <dbReference type="Proteomes" id="UP000821845"/>
    </source>
</evidence>
<gene>
    <name evidence="1" type="ORF">HPB50_011589</name>
</gene>
<evidence type="ECO:0000313" key="1">
    <source>
        <dbReference type="EMBL" id="KAH6946082.1"/>
    </source>
</evidence>
<sequence>MSHSEYQDVLGGNRWQEQLDLDGPRGAASDDDTCWLCDDFTAWSPVMVAINLELYGTRRRRLGLRFLERWTELNKHLASIARHASCLASRLLCHHALGANDWQEQLDLDRPRGAASDDDTCWLCDDFTAWSPVMVAIDLELLTLQNIRECCRARLHLRHLDAIVGLEIPILCSDGVGSYPEAEVDVLLEHNRSNLISTASMMPFFRFTLQWPTLSQRCILCDSAVGARHRRIARSNAVTSADWVSKGSGFGSNAVNNGFVVEM</sequence>